<evidence type="ECO:0000313" key="3">
    <source>
        <dbReference type="Proteomes" id="UP000007305"/>
    </source>
</evidence>
<reference evidence="2" key="4">
    <citation type="submission" date="2021-05" db="UniProtKB">
        <authorList>
            <consortium name="EnsemblPlants"/>
        </authorList>
    </citation>
    <scope>IDENTIFICATION</scope>
    <source>
        <strain evidence="2">cv. B73</strain>
    </source>
</reference>
<evidence type="ECO:0000313" key="2">
    <source>
        <dbReference type="EnsemblPlants" id="Zm00001eb166160_P002"/>
    </source>
</evidence>
<dbReference type="GeneID" id="100273209"/>
<dbReference type="EMBL" id="BT068889">
    <property type="protein sequence ID" value="ACN35786.1"/>
    <property type="molecule type" value="mRNA"/>
</dbReference>
<gene>
    <name evidence="2" type="primary">LOC100273209</name>
</gene>
<protein>
    <submittedName>
        <fullName evidence="1 2">Uncharacterized protein</fullName>
    </submittedName>
</protein>
<sequence>MSSRELEGAQLDVPEVRPRLVWGRRARANGGRRRPRGRHGFYKYKATFSRGSYPLPTKPRLVGPKLEEFHVIPVNTFPPTGNAVVDEKRYRISQVYGLIARIRMLICARSDMGMTFGIYLADTRRYWKRHDHLLEFAEALRKKLLATTYPAKKVFANSSCMQKGSCYSA</sequence>
<dbReference type="Gramene" id="Zm00001eb166160_T002">
    <property type="protein sequence ID" value="Zm00001eb166160_P002"/>
    <property type="gene ID" value="Zm00001eb166160"/>
</dbReference>
<dbReference type="RefSeq" id="XP_008676799.1">
    <property type="nucleotide sequence ID" value="XM_008678577.2"/>
</dbReference>
<dbReference type="AlphaFoldDB" id="C0PKS0"/>
<reference evidence="3" key="2">
    <citation type="journal article" date="2009" name="Science">
        <title>The B73 maize genome: complexity, diversity, and dynamics.</title>
        <authorList>
            <person name="Schnable P.S."/>
            <person name="Ware D."/>
            <person name="Fulton R.S."/>
            <person name="Stein J.C."/>
            <person name="Wei F."/>
            <person name="Pasternak S."/>
            <person name="Liang C."/>
            <person name="Zhang J."/>
            <person name="Fulton L."/>
            <person name="Graves T.A."/>
            <person name="Minx P."/>
            <person name="Reily A.D."/>
            <person name="Courtney L."/>
            <person name="Kruchowski S.S."/>
            <person name="Tomlinson C."/>
            <person name="Strong C."/>
            <person name="Delehaunty K."/>
            <person name="Fronick C."/>
            <person name="Courtney B."/>
            <person name="Rock S.M."/>
            <person name="Belter E."/>
            <person name="Du F."/>
            <person name="Kim K."/>
            <person name="Abbott R.M."/>
            <person name="Cotton M."/>
            <person name="Levy A."/>
            <person name="Marchetto P."/>
            <person name="Ochoa K."/>
            <person name="Jackson S.M."/>
            <person name="Gillam B."/>
            <person name="Chen W."/>
            <person name="Yan L."/>
            <person name="Higginbotham J."/>
            <person name="Cardenas M."/>
            <person name="Waligorski J."/>
            <person name="Applebaum E."/>
            <person name="Phelps L."/>
            <person name="Falcone J."/>
            <person name="Kanchi K."/>
            <person name="Thane T."/>
            <person name="Scimone A."/>
            <person name="Thane N."/>
            <person name="Henke J."/>
            <person name="Wang T."/>
            <person name="Ruppert J."/>
            <person name="Shah N."/>
            <person name="Rotter K."/>
            <person name="Hodges J."/>
            <person name="Ingenthron E."/>
            <person name="Cordes M."/>
            <person name="Kohlberg S."/>
            <person name="Sgro J."/>
            <person name="Delgado B."/>
            <person name="Mead K."/>
            <person name="Chinwalla A."/>
            <person name="Leonard S."/>
            <person name="Crouse K."/>
            <person name="Collura K."/>
            <person name="Kudrna D."/>
            <person name="Currie J."/>
            <person name="He R."/>
            <person name="Angelova A."/>
            <person name="Rajasekar S."/>
            <person name="Mueller T."/>
            <person name="Lomeli R."/>
            <person name="Scara G."/>
            <person name="Ko A."/>
            <person name="Delaney K."/>
            <person name="Wissotski M."/>
            <person name="Lopez G."/>
            <person name="Campos D."/>
            <person name="Braidotti M."/>
            <person name="Ashley E."/>
            <person name="Golser W."/>
            <person name="Kim H."/>
            <person name="Lee S."/>
            <person name="Lin J."/>
            <person name="Dujmic Z."/>
            <person name="Kim W."/>
            <person name="Talag J."/>
            <person name="Zuccolo A."/>
            <person name="Fan C."/>
            <person name="Sebastian A."/>
            <person name="Kramer M."/>
            <person name="Spiegel L."/>
            <person name="Nascimento L."/>
            <person name="Zutavern T."/>
            <person name="Miller B."/>
            <person name="Ambroise C."/>
            <person name="Muller S."/>
            <person name="Spooner W."/>
            <person name="Narechania A."/>
            <person name="Ren L."/>
            <person name="Wei S."/>
            <person name="Kumari S."/>
            <person name="Faga B."/>
            <person name="Levy M.J."/>
            <person name="McMahan L."/>
            <person name="Van Buren P."/>
            <person name="Vaughn M.W."/>
            <person name="Ying K."/>
            <person name="Yeh C.-T."/>
            <person name="Emrich S.J."/>
            <person name="Jia Y."/>
            <person name="Kalyanaraman A."/>
            <person name="Hsia A.-P."/>
            <person name="Barbazuk W.B."/>
            <person name="Baucom R.S."/>
            <person name="Brutnell T.P."/>
            <person name="Carpita N.C."/>
            <person name="Chaparro C."/>
            <person name="Chia J.-M."/>
            <person name="Deragon J.-M."/>
            <person name="Estill J.C."/>
            <person name="Fu Y."/>
            <person name="Jeddeloh J.A."/>
            <person name="Han Y."/>
            <person name="Lee H."/>
            <person name="Li P."/>
            <person name="Lisch D.R."/>
            <person name="Liu S."/>
            <person name="Liu Z."/>
            <person name="Nagel D.H."/>
            <person name="McCann M.C."/>
            <person name="SanMiguel P."/>
            <person name="Myers A.M."/>
            <person name="Nettleton D."/>
            <person name="Nguyen J."/>
            <person name="Penning B.W."/>
            <person name="Ponnala L."/>
            <person name="Schneider K.L."/>
            <person name="Schwartz D.C."/>
            <person name="Sharma A."/>
            <person name="Soderlund C."/>
            <person name="Springer N.M."/>
            <person name="Sun Q."/>
            <person name="Wang H."/>
            <person name="Waterman M."/>
            <person name="Westerman R."/>
            <person name="Wolfgruber T.K."/>
            <person name="Yang L."/>
            <person name="Yu Y."/>
            <person name="Zhang L."/>
            <person name="Zhou S."/>
            <person name="Zhu Q."/>
            <person name="Bennetzen J.L."/>
            <person name="Dawe R.K."/>
            <person name="Jiang J."/>
            <person name="Jiang N."/>
            <person name="Presting G.G."/>
            <person name="Wessler S.R."/>
            <person name="Aluru S."/>
            <person name="Martienssen R.A."/>
            <person name="Clifton S.W."/>
            <person name="McCombie W.R."/>
            <person name="Wing R.A."/>
            <person name="Wilson R.K."/>
        </authorList>
    </citation>
    <scope>NUCLEOTIDE SEQUENCE [LARGE SCALE GENOMIC DNA]</scope>
    <source>
        <strain evidence="3">cv. B73</strain>
    </source>
</reference>
<dbReference type="HOGENOM" id="CLU_1629486_0_0_1"/>
<dbReference type="ExpressionAtlas" id="C0PKS0">
    <property type="expression patterns" value="baseline and differential"/>
</dbReference>
<keyword evidence="3" id="KW-1185">Reference proteome</keyword>
<dbReference type="EnsemblPlants" id="Zm00001eb166160_T002">
    <property type="protein sequence ID" value="Zm00001eb166160_P002"/>
    <property type="gene ID" value="Zm00001eb166160"/>
</dbReference>
<proteinExistence type="evidence at transcript level"/>
<accession>C0PKS0</accession>
<evidence type="ECO:0000313" key="1">
    <source>
        <dbReference type="EMBL" id="ACN35786.1"/>
    </source>
</evidence>
<reference evidence="2" key="3">
    <citation type="submission" date="2019-07" db="EMBL/GenBank/DDBJ databases">
        <authorList>
            <person name="Seetharam A."/>
            <person name="Woodhouse M."/>
            <person name="Cannon E."/>
        </authorList>
    </citation>
    <scope>NUCLEOTIDE SEQUENCE [LARGE SCALE GENOMIC DNA]</scope>
    <source>
        <strain evidence="2">cv. B73</strain>
    </source>
</reference>
<name>C0PKS0_MAIZE</name>
<organism evidence="1">
    <name type="scientific">Zea mays</name>
    <name type="common">Maize</name>
    <dbReference type="NCBI Taxonomy" id="4577"/>
    <lineage>
        <taxon>Eukaryota</taxon>
        <taxon>Viridiplantae</taxon>
        <taxon>Streptophyta</taxon>
        <taxon>Embryophyta</taxon>
        <taxon>Tracheophyta</taxon>
        <taxon>Spermatophyta</taxon>
        <taxon>Magnoliopsida</taxon>
        <taxon>Liliopsida</taxon>
        <taxon>Poales</taxon>
        <taxon>Poaceae</taxon>
        <taxon>PACMAD clade</taxon>
        <taxon>Panicoideae</taxon>
        <taxon>Andropogonodae</taxon>
        <taxon>Andropogoneae</taxon>
        <taxon>Tripsacinae</taxon>
        <taxon>Zea</taxon>
    </lineage>
</organism>
<dbReference type="Proteomes" id="UP000007305">
    <property type="component" value="Chromosome 4"/>
</dbReference>
<reference evidence="1" key="1">
    <citation type="journal article" date="2009" name="PLoS Genet.">
        <title>Sequencing, mapping, and analysis of 27,455 maize full-length cDNAs.</title>
        <authorList>
            <person name="Soderlund C."/>
            <person name="Descour A."/>
            <person name="Kudrna D."/>
            <person name="Bomhoff M."/>
            <person name="Boyd L."/>
            <person name="Currie J."/>
            <person name="Angelova A."/>
            <person name="Collura K."/>
            <person name="Wissotski M."/>
            <person name="Ashley E."/>
            <person name="Morrow D."/>
            <person name="Fernandes J."/>
            <person name="Walbot V."/>
            <person name="Yu Y."/>
        </authorList>
    </citation>
    <scope>NUCLEOTIDE SEQUENCE</scope>
    <source>
        <strain evidence="1">B73</strain>
    </source>
</reference>